<organism evidence="1 2">
    <name type="scientific">Sphingomonas aquatilis</name>
    <dbReference type="NCBI Taxonomy" id="93063"/>
    <lineage>
        <taxon>Bacteria</taxon>
        <taxon>Pseudomonadati</taxon>
        <taxon>Pseudomonadota</taxon>
        <taxon>Alphaproteobacteria</taxon>
        <taxon>Sphingomonadales</taxon>
        <taxon>Sphingomonadaceae</taxon>
        <taxon>Sphingomonas</taxon>
    </lineage>
</organism>
<dbReference type="EMBL" id="JACIDB010000002">
    <property type="protein sequence ID" value="MBB3875306.1"/>
    <property type="molecule type" value="Genomic_DNA"/>
</dbReference>
<name>A0AAW3TS25_9SPHN</name>
<comment type="caution">
    <text evidence="1">The sequence shown here is derived from an EMBL/GenBank/DDBJ whole genome shotgun (WGS) entry which is preliminary data.</text>
</comment>
<dbReference type="Pfam" id="PF05354">
    <property type="entry name" value="Phage_attach"/>
    <property type="match status" value="1"/>
</dbReference>
<reference evidence="1 2" key="1">
    <citation type="submission" date="2020-08" db="EMBL/GenBank/DDBJ databases">
        <title>Genomic Encyclopedia of Type Strains, Phase IV (KMG-IV): sequencing the most valuable type-strain genomes for metagenomic binning, comparative biology and taxonomic classification.</title>
        <authorList>
            <person name="Goeker M."/>
        </authorList>
    </citation>
    <scope>NUCLEOTIDE SEQUENCE [LARGE SCALE GENOMIC DNA]</scope>
    <source>
        <strain evidence="1 2">DSM 15581</strain>
    </source>
</reference>
<evidence type="ECO:0000313" key="2">
    <source>
        <dbReference type="Proteomes" id="UP000528945"/>
    </source>
</evidence>
<dbReference type="GO" id="GO:0019068">
    <property type="term" value="P:virion assembly"/>
    <property type="evidence" value="ECO:0007669"/>
    <property type="project" value="InterPro"/>
</dbReference>
<evidence type="ECO:0000313" key="1">
    <source>
        <dbReference type="EMBL" id="MBB3875306.1"/>
    </source>
</evidence>
<gene>
    <name evidence="1" type="ORF">GGR47_001541</name>
</gene>
<dbReference type="InterPro" id="IPR008018">
    <property type="entry name" value="Phage_tail_attach_FII"/>
</dbReference>
<keyword evidence="2" id="KW-1185">Reference proteome</keyword>
<proteinExistence type="predicted"/>
<sequence>MPGFPEHRRALTDAAFATFGEDAAWSGRAQSVRVRVRGKDEDDRFGSVSLTRRTVVVLVRSWELTPAQGDIVIISTPAFAGSWRVKARPMRDGKGVWVCSVEEVA</sequence>
<protein>
    <submittedName>
        <fullName evidence="1">Uncharacterized protein</fullName>
    </submittedName>
</protein>
<dbReference type="Proteomes" id="UP000528945">
    <property type="component" value="Unassembled WGS sequence"/>
</dbReference>
<accession>A0AAW3TS25</accession>
<dbReference type="AlphaFoldDB" id="A0AAW3TS25"/>
<dbReference type="RefSeq" id="WP_147035318.1">
    <property type="nucleotide sequence ID" value="NZ_JACIDB010000002.1"/>
</dbReference>